<dbReference type="AlphaFoldDB" id="A0A8J6QGF3"/>
<comment type="caution">
    <text evidence="1">The sequence shown here is derived from an EMBL/GenBank/DDBJ whole genome shotgun (WGS) entry which is preliminary data.</text>
</comment>
<name>A0A8J6QGF3_9GAMM</name>
<dbReference type="RefSeq" id="WP_191144576.1">
    <property type="nucleotide sequence ID" value="NZ_JACXAF010000009.1"/>
</dbReference>
<reference evidence="1" key="1">
    <citation type="submission" date="2020-09" db="EMBL/GenBank/DDBJ databases">
        <title>A novel bacterium of genus Neiella, isolated from South China Sea.</title>
        <authorList>
            <person name="Huang H."/>
            <person name="Mo K."/>
            <person name="Hu Y."/>
        </authorList>
    </citation>
    <scope>NUCLEOTIDE SEQUENCE</scope>
    <source>
        <strain evidence="1">HB171785</strain>
    </source>
</reference>
<protein>
    <submittedName>
        <fullName evidence="1">Uncharacterized protein</fullName>
    </submittedName>
</protein>
<organism evidence="1 2">
    <name type="scientific">Neiella litorisoli</name>
    <dbReference type="NCBI Taxonomy" id="2771431"/>
    <lineage>
        <taxon>Bacteria</taxon>
        <taxon>Pseudomonadati</taxon>
        <taxon>Pseudomonadota</taxon>
        <taxon>Gammaproteobacteria</taxon>
        <taxon>Alteromonadales</taxon>
        <taxon>Echinimonadaceae</taxon>
        <taxon>Neiella</taxon>
    </lineage>
</organism>
<dbReference type="Proteomes" id="UP000638014">
    <property type="component" value="Unassembled WGS sequence"/>
</dbReference>
<keyword evidence="2" id="KW-1185">Reference proteome</keyword>
<dbReference type="EMBL" id="JACXAF010000009">
    <property type="protein sequence ID" value="MBD1389469.1"/>
    <property type="molecule type" value="Genomic_DNA"/>
</dbReference>
<accession>A0A8J6QGF3</accession>
<gene>
    <name evidence="1" type="ORF">IC617_08520</name>
</gene>
<proteinExistence type="predicted"/>
<evidence type="ECO:0000313" key="2">
    <source>
        <dbReference type="Proteomes" id="UP000638014"/>
    </source>
</evidence>
<sequence>MTLKDRLQANGIEADHLDSLVHQIATEHAQGINNSGIASQLRYLESQGVSETAICKHLAIAVSEPQR</sequence>
<evidence type="ECO:0000313" key="1">
    <source>
        <dbReference type="EMBL" id="MBD1389469.1"/>
    </source>
</evidence>